<accession>A0A9P5TM64</accession>
<gene>
    <name evidence="10" type="ORF">CPB84DRAFT_1680462</name>
</gene>
<dbReference type="InterPro" id="IPR008754">
    <property type="entry name" value="Peptidase_M43"/>
</dbReference>
<dbReference type="InterPro" id="IPR024079">
    <property type="entry name" value="MetalloPept_cat_dom_sf"/>
</dbReference>
<proteinExistence type="inferred from homology"/>
<organism evidence="10 11">
    <name type="scientific">Gymnopilus junonius</name>
    <name type="common">Spectacular rustgill mushroom</name>
    <name type="synonym">Gymnopilus spectabilis subsp. junonius</name>
    <dbReference type="NCBI Taxonomy" id="109634"/>
    <lineage>
        <taxon>Eukaryota</taxon>
        <taxon>Fungi</taxon>
        <taxon>Dikarya</taxon>
        <taxon>Basidiomycota</taxon>
        <taxon>Agaricomycotina</taxon>
        <taxon>Agaricomycetes</taxon>
        <taxon>Agaricomycetidae</taxon>
        <taxon>Agaricales</taxon>
        <taxon>Agaricineae</taxon>
        <taxon>Hymenogastraceae</taxon>
        <taxon>Gymnopilus</taxon>
    </lineage>
</organism>
<evidence type="ECO:0000313" key="10">
    <source>
        <dbReference type="EMBL" id="KAF8900454.1"/>
    </source>
</evidence>
<dbReference type="OrthoDB" id="536211at2759"/>
<evidence type="ECO:0000256" key="6">
    <source>
        <dbReference type="ARBA" id="ARBA00022833"/>
    </source>
</evidence>
<dbReference type="Gene3D" id="3.40.390.10">
    <property type="entry name" value="Collagenase (Catalytic Domain)"/>
    <property type="match status" value="1"/>
</dbReference>
<evidence type="ECO:0000313" key="11">
    <source>
        <dbReference type="Proteomes" id="UP000724874"/>
    </source>
</evidence>
<reference evidence="10" key="1">
    <citation type="submission" date="2020-11" db="EMBL/GenBank/DDBJ databases">
        <authorList>
            <consortium name="DOE Joint Genome Institute"/>
            <person name="Ahrendt S."/>
            <person name="Riley R."/>
            <person name="Andreopoulos W."/>
            <person name="LaButti K."/>
            <person name="Pangilinan J."/>
            <person name="Ruiz-duenas F.J."/>
            <person name="Barrasa J.M."/>
            <person name="Sanchez-Garcia M."/>
            <person name="Camarero S."/>
            <person name="Miyauchi S."/>
            <person name="Serrano A."/>
            <person name="Linde D."/>
            <person name="Babiker R."/>
            <person name="Drula E."/>
            <person name="Ayuso-Fernandez I."/>
            <person name="Pacheco R."/>
            <person name="Padilla G."/>
            <person name="Ferreira P."/>
            <person name="Barriuso J."/>
            <person name="Kellner H."/>
            <person name="Castanera R."/>
            <person name="Alfaro M."/>
            <person name="Ramirez L."/>
            <person name="Pisabarro A.G."/>
            <person name="Kuo A."/>
            <person name="Tritt A."/>
            <person name="Lipzen A."/>
            <person name="He G."/>
            <person name="Yan M."/>
            <person name="Ng V."/>
            <person name="Cullen D."/>
            <person name="Martin F."/>
            <person name="Rosso M.-N."/>
            <person name="Henrissat B."/>
            <person name="Hibbett D."/>
            <person name="Martinez A.T."/>
            <person name="Grigoriev I.V."/>
        </authorList>
    </citation>
    <scope>NUCLEOTIDE SEQUENCE</scope>
    <source>
        <strain evidence="10">AH 44721</strain>
    </source>
</reference>
<keyword evidence="2" id="KW-0645">Protease</keyword>
<evidence type="ECO:0000259" key="9">
    <source>
        <dbReference type="Pfam" id="PF05572"/>
    </source>
</evidence>
<sequence length="260" mass="28537">MLNGTIRPCGTTITPSQLLENERHFMAHRIMGSRIATEPFDVYFHVVYKSENIPGGFVPDDQIHQQILVLNQSYASTGLSFNLKEITRTSNTEWFSKASPYNAAPSMKTALRKGGSADLNVYSVGFEDDKVDGSLGYSTFPADYQKSPGDDGILLLYSSLPGGNFTNYNEGKTLVHEVGHWLGLYHTFQGGCDGLGDQVDDTPPEASPAAGCPTGRSTCPGGRLDPIDNFMDYSFDACMTKFTSGQIVRMTDQVATYRRR</sequence>
<feature type="domain" description="Peptidase M43 pregnancy-associated plasma-A" evidence="9">
    <location>
        <begin position="164"/>
        <end position="254"/>
    </location>
</feature>
<dbReference type="CDD" id="cd04275">
    <property type="entry name" value="ZnMc_pappalysin_like"/>
    <property type="match status" value="1"/>
</dbReference>
<comment type="caution">
    <text evidence="10">The sequence shown here is derived from an EMBL/GenBank/DDBJ whole genome shotgun (WGS) entry which is preliminary data.</text>
</comment>
<dbReference type="GO" id="GO:0046872">
    <property type="term" value="F:metal ion binding"/>
    <property type="evidence" value="ECO:0007669"/>
    <property type="project" value="UniProtKB-KW"/>
</dbReference>
<dbReference type="EMBL" id="JADNYJ010000047">
    <property type="protein sequence ID" value="KAF8900454.1"/>
    <property type="molecule type" value="Genomic_DNA"/>
</dbReference>
<dbReference type="Pfam" id="PF05572">
    <property type="entry name" value="Peptidase_M43"/>
    <property type="match status" value="1"/>
</dbReference>
<keyword evidence="5" id="KW-0378">Hydrolase</keyword>
<keyword evidence="7" id="KW-0482">Metalloprotease</keyword>
<dbReference type="PANTHER" id="PTHR47466:SF1">
    <property type="entry name" value="METALLOPROTEASE MEP1 (AFU_ORTHOLOGUE AFUA_1G07730)-RELATED"/>
    <property type="match status" value="1"/>
</dbReference>
<keyword evidence="8" id="KW-1015">Disulfide bond</keyword>
<dbReference type="SUPFAM" id="SSF55486">
    <property type="entry name" value="Metalloproteases ('zincins'), catalytic domain"/>
    <property type="match status" value="1"/>
</dbReference>
<evidence type="ECO:0000256" key="4">
    <source>
        <dbReference type="ARBA" id="ARBA00022729"/>
    </source>
</evidence>
<evidence type="ECO:0000256" key="8">
    <source>
        <dbReference type="ARBA" id="ARBA00023157"/>
    </source>
</evidence>
<name>A0A9P5TM64_GYMJU</name>
<keyword evidence="3" id="KW-0479">Metal-binding</keyword>
<keyword evidence="4" id="KW-0732">Signal</keyword>
<evidence type="ECO:0000256" key="3">
    <source>
        <dbReference type="ARBA" id="ARBA00022723"/>
    </source>
</evidence>
<comment type="similarity">
    <text evidence="1">Belongs to the peptidase M43B family.</text>
</comment>
<keyword evidence="6" id="KW-0862">Zinc</keyword>
<keyword evidence="11" id="KW-1185">Reference proteome</keyword>
<protein>
    <recommendedName>
        <fullName evidence="9">Peptidase M43 pregnancy-associated plasma-A domain-containing protein</fullName>
    </recommendedName>
</protein>
<dbReference type="Proteomes" id="UP000724874">
    <property type="component" value="Unassembled WGS sequence"/>
</dbReference>
<dbReference type="PANTHER" id="PTHR47466">
    <property type="match status" value="1"/>
</dbReference>
<dbReference type="GO" id="GO:0006508">
    <property type="term" value="P:proteolysis"/>
    <property type="evidence" value="ECO:0007669"/>
    <property type="project" value="UniProtKB-KW"/>
</dbReference>
<evidence type="ECO:0000256" key="1">
    <source>
        <dbReference type="ARBA" id="ARBA00008721"/>
    </source>
</evidence>
<dbReference type="AlphaFoldDB" id="A0A9P5TM64"/>
<dbReference type="GO" id="GO:0008237">
    <property type="term" value="F:metallopeptidase activity"/>
    <property type="evidence" value="ECO:0007669"/>
    <property type="project" value="UniProtKB-KW"/>
</dbReference>
<evidence type="ECO:0000256" key="5">
    <source>
        <dbReference type="ARBA" id="ARBA00022801"/>
    </source>
</evidence>
<evidence type="ECO:0000256" key="7">
    <source>
        <dbReference type="ARBA" id="ARBA00023049"/>
    </source>
</evidence>
<evidence type="ECO:0000256" key="2">
    <source>
        <dbReference type="ARBA" id="ARBA00022670"/>
    </source>
</evidence>